<proteinExistence type="predicted"/>
<dbReference type="Proteomes" id="UP000756921">
    <property type="component" value="Unassembled WGS sequence"/>
</dbReference>
<evidence type="ECO:0000313" key="3">
    <source>
        <dbReference type="Proteomes" id="UP000756921"/>
    </source>
</evidence>
<gene>
    <name evidence="2" type="ORF">PMIN01_05946</name>
</gene>
<comment type="caution">
    <text evidence="2">The sequence shown here is derived from an EMBL/GenBank/DDBJ whole genome shotgun (WGS) entry which is preliminary data.</text>
</comment>
<dbReference type="OrthoDB" id="608866at2759"/>
<evidence type="ECO:0000313" key="2">
    <source>
        <dbReference type="EMBL" id="KAF9736031.1"/>
    </source>
</evidence>
<name>A0A9P6KRN8_9PLEO</name>
<keyword evidence="3" id="KW-1185">Reference proteome</keyword>
<evidence type="ECO:0000256" key="1">
    <source>
        <dbReference type="SAM" id="MobiDB-lite"/>
    </source>
</evidence>
<feature type="region of interest" description="Disordered" evidence="1">
    <location>
        <begin position="105"/>
        <end position="125"/>
    </location>
</feature>
<dbReference type="AlphaFoldDB" id="A0A9P6KRN8"/>
<feature type="compositionally biased region" description="Polar residues" evidence="1">
    <location>
        <begin position="116"/>
        <end position="125"/>
    </location>
</feature>
<organism evidence="2 3">
    <name type="scientific">Paraphaeosphaeria minitans</name>
    <dbReference type="NCBI Taxonomy" id="565426"/>
    <lineage>
        <taxon>Eukaryota</taxon>
        <taxon>Fungi</taxon>
        <taxon>Dikarya</taxon>
        <taxon>Ascomycota</taxon>
        <taxon>Pezizomycotina</taxon>
        <taxon>Dothideomycetes</taxon>
        <taxon>Pleosporomycetidae</taxon>
        <taxon>Pleosporales</taxon>
        <taxon>Massarineae</taxon>
        <taxon>Didymosphaeriaceae</taxon>
        <taxon>Paraphaeosphaeria</taxon>
    </lineage>
</organism>
<feature type="region of interest" description="Disordered" evidence="1">
    <location>
        <begin position="30"/>
        <end position="54"/>
    </location>
</feature>
<sequence>MRDSPGMMRGCVGAEACDVWPVVAGWQQKIQAKSKSTEEEPSTKQRQRPTHNAPSDALPTLLSAWCLAVPCPVNSLPACPPVRPPARPPCPPACCSPRLPAPSAPPASLRPAGFPQTASPTRPSSVSITQHVLAPFITQPIPTRLCTLHHPTHPSYICFAPFITQPTTPPSPGTQAPTSQPASQPDYAYARHRVVTAPIRLPCELCQRACFFLLLGRLPPSRNLHGLQCASRHRDIATSRHRARQDCFPRAPTSLSPSSAHSPPREGDVGAFHLVNSPPREGDVGASHLVNSPPREGDVGAFHLVNSPPREGDVGASHLVNSPPREGDVRASHLVNSTPRLPPAHDRGSLSLQLGRERCVGRHGRRPTWSYPKKAVCRHVSHPFYHHQLA</sequence>
<dbReference type="EMBL" id="WJXW01000005">
    <property type="protein sequence ID" value="KAF9736031.1"/>
    <property type="molecule type" value="Genomic_DNA"/>
</dbReference>
<feature type="region of interest" description="Disordered" evidence="1">
    <location>
        <begin position="242"/>
        <end position="266"/>
    </location>
</feature>
<protein>
    <submittedName>
        <fullName evidence="2">Uncharacterized protein</fullName>
    </submittedName>
</protein>
<reference evidence="2" key="1">
    <citation type="journal article" date="2020" name="Mol. Plant Microbe Interact.">
        <title>Genome Sequence of the Biocontrol Agent Coniothyrium minitans strain Conio (IMI 134523).</title>
        <authorList>
            <person name="Patel D."/>
            <person name="Shittu T.A."/>
            <person name="Baroncelli R."/>
            <person name="Muthumeenakshi S."/>
            <person name="Osborne T.H."/>
            <person name="Janganan T.K."/>
            <person name="Sreenivasaprasad S."/>
        </authorList>
    </citation>
    <scope>NUCLEOTIDE SEQUENCE</scope>
    <source>
        <strain evidence="2">Conio</strain>
    </source>
</reference>
<accession>A0A9P6KRN8</accession>